<proteinExistence type="predicted"/>
<keyword evidence="2" id="KW-1185">Reference proteome</keyword>
<dbReference type="Proteomes" id="UP000807353">
    <property type="component" value="Unassembled WGS sequence"/>
</dbReference>
<dbReference type="EMBL" id="MU150386">
    <property type="protein sequence ID" value="KAF9457129.1"/>
    <property type="molecule type" value="Genomic_DNA"/>
</dbReference>
<evidence type="ECO:0000313" key="2">
    <source>
        <dbReference type="Proteomes" id="UP000807353"/>
    </source>
</evidence>
<accession>A0A9P5XU94</accession>
<sequence>MLHDRTQDIPPEIMAEIFALVVANGQVLILNRDDGYPWTLGHVCSRWRQILWDTPSIWNKIRVESHRFPIRARRYTSGNVLDYIFSKIPGPISLVTSKEELEVVLEHFSRFVELSIIGLGVHQLPSIFNLPESAFALLESFSLSLEGFYRRDTNFTSSPLQNAPSLRCVEYRTHYPTYIPALLLLPWARVEVINVVRMRIPPDVVLGILRSSPHLTSCSLHTCDTPLTSVNSEIVLPVLEVFNIATLDNFDWETFLSPIITPSLTSLILTSPYLPCAPVISLIIRSRCSLQIIDMSDLDLETN</sequence>
<dbReference type="AlphaFoldDB" id="A0A9P5XU94"/>
<evidence type="ECO:0000313" key="1">
    <source>
        <dbReference type="EMBL" id="KAF9457129.1"/>
    </source>
</evidence>
<name>A0A9P5XU94_9AGAR</name>
<gene>
    <name evidence="1" type="ORF">BDZ94DRAFT_266848</name>
</gene>
<evidence type="ECO:0008006" key="3">
    <source>
        <dbReference type="Google" id="ProtNLM"/>
    </source>
</evidence>
<comment type="caution">
    <text evidence="1">The sequence shown here is derived from an EMBL/GenBank/DDBJ whole genome shotgun (WGS) entry which is preliminary data.</text>
</comment>
<protein>
    <recommendedName>
        <fullName evidence="3">F-box domain-containing protein</fullName>
    </recommendedName>
</protein>
<organism evidence="1 2">
    <name type="scientific">Collybia nuda</name>
    <dbReference type="NCBI Taxonomy" id="64659"/>
    <lineage>
        <taxon>Eukaryota</taxon>
        <taxon>Fungi</taxon>
        <taxon>Dikarya</taxon>
        <taxon>Basidiomycota</taxon>
        <taxon>Agaricomycotina</taxon>
        <taxon>Agaricomycetes</taxon>
        <taxon>Agaricomycetidae</taxon>
        <taxon>Agaricales</taxon>
        <taxon>Tricholomatineae</taxon>
        <taxon>Clitocybaceae</taxon>
        <taxon>Collybia</taxon>
    </lineage>
</organism>
<reference evidence="1" key="1">
    <citation type="submission" date="2020-11" db="EMBL/GenBank/DDBJ databases">
        <authorList>
            <consortium name="DOE Joint Genome Institute"/>
            <person name="Ahrendt S."/>
            <person name="Riley R."/>
            <person name="Andreopoulos W."/>
            <person name="Labutti K."/>
            <person name="Pangilinan J."/>
            <person name="Ruiz-Duenas F.J."/>
            <person name="Barrasa J.M."/>
            <person name="Sanchez-Garcia M."/>
            <person name="Camarero S."/>
            <person name="Miyauchi S."/>
            <person name="Serrano A."/>
            <person name="Linde D."/>
            <person name="Babiker R."/>
            <person name="Drula E."/>
            <person name="Ayuso-Fernandez I."/>
            <person name="Pacheco R."/>
            <person name="Padilla G."/>
            <person name="Ferreira P."/>
            <person name="Barriuso J."/>
            <person name="Kellner H."/>
            <person name="Castanera R."/>
            <person name="Alfaro M."/>
            <person name="Ramirez L."/>
            <person name="Pisabarro A.G."/>
            <person name="Kuo A."/>
            <person name="Tritt A."/>
            <person name="Lipzen A."/>
            <person name="He G."/>
            <person name="Yan M."/>
            <person name="Ng V."/>
            <person name="Cullen D."/>
            <person name="Martin F."/>
            <person name="Rosso M.-N."/>
            <person name="Henrissat B."/>
            <person name="Hibbett D."/>
            <person name="Martinez A.T."/>
            <person name="Grigoriev I.V."/>
        </authorList>
    </citation>
    <scope>NUCLEOTIDE SEQUENCE</scope>
    <source>
        <strain evidence="1">CBS 247.69</strain>
    </source>
</reference>
<dbReference type="OrthoDB" id="2269034at2759"/>